<dbReference type="InterPro" id="IPR009061">
    <property type="entry name" value="DNA-bd_dom_put_sf"/>
</dbReference>
<feature type="coiled-coil region" evidence="1">
    <location>
        <begin position="94"/>
        <end position="135"/>
    </location>
</feature>
<dbReference type="SUPFAM" id="SSF46955">
    <property type="entry name" value="Putative DNA-binding domain"/>
    <property type="match status" value="1"/>
</dbReference>
<evidence type="ECO:0000313" key="4">
    <source>
        <dbReference type="Proteomes" id="UP000706926"/>
    </source>
</evidence>
<dbReference type="InterPro" id="IPR000551">
    <property type="entry name" value="MerR-type_HTH_dom"/>
</dbReference>
<protein>
    <submittedName>
        <fullName evidence="3">DNA-binding transcriptional MerR regulator</fullName>
    </submittedName>
</protein>
<evidence type="ECO:0000259" key="2">
    <source>
        <dbReference type="Pfam" id="PF13411"/>
    </source>
</evidence>
<accession>A0ABS4FLB5</accession>
<reference evidence="3 4" key="1">
    <citation type="submission" date="2021-03" db="EMBL/GenBank/DDBJ databases">
        <title>Genomic Encyclopedia of Type Strains, Phase IV (KMG-IV): sequencing the most valuable type-strain genomes for metagenomic binning, comparative biology and taxonomic classification.</title>
        <authorList>
            <person name="Goeker M."/>
        </authorList>
    </citation>
    <scope>NUCLEOTIDE SEQUENCE [LARGE SCALE GENOMIC DNA]</scope>
    <source>
        <strain evidence="3 4">DSM 15596</strain>
    </source>
</reference>
<keyword evidence="4" id="KW-1185">Reference proteome</keyword>
<dbReference type="CDD" id="cd00592">
    <property type="entry name" value="HTH_MerR-like"/>
    <property type="match status" value="1"/>
</dbReference>
<evidence type="ECO:0000313" key="3">
    <source>
        <dbReference type="EMBL" id="MBP1897064.1"/>
    </source>
</evidence>
<dbReference type="EMBL" id="JAGGKI010000043">
    <property type="protein sequence ID" value="MBP1897064.1"/>
    <property type="molecule type" value="Genomic_DNA"/>
</dbReference>
<sequence length="179" mass="20810">MYGSKEIAEILGIKPVTVRKYAAALEDAGYIISRSDSGHRTYSEVDATVFRELQVLCERSGMTVENSAKVVASRHIGASATVAPAVVQQQTALMERYEERYTEMMGVIESLREQNERLNKRLDEQNNNISVILREVLNTKKMMIENNRRKWWKFWDKRDPMIGEPDPEQVWKEKQERLM</sequence>
<dbReference type="GeneID" id="95408031"/>
<comment type="caution">
    <text evidence="3">The sequence shown here is derived from an EMBL/GenBank/DDBJ whole genome shotgun (WGS) entry which is preliminary data.</text>
</comment>
<dbReference type="Proteomes" id="UP000706926">
    <property type="component" value="Unassembled WGS sequence"/>
</dbReference>
<feature type="domain" description="HTH merR-type" evidence="2">
    <location>
        <begin position="4"/>
        <end position="72"/>
    </location>
</feature>
<keyword evidence="3" id="KW-0238">DNA-binding</keyword>
<name>A0ABS4FLB5_9BACL</name>
<dbReference type="RefSeq" id="WP_210095789.1">
    <property type="nucleotide sequence ID" value="NZ_JAGGKI010000043.1"/>
</dbReference>
<keyword evidence="1" id="KW-0175">Coiled coil</keyword>
<organism evidence="3 4">
    <name type="scientific">Paenibacillus lactis</name>
    <dbReference type="NCBI Taxonomy" id="228574"/>
    <lineage>
        <taxon>Bacteria</taxon>
        <taxon>Bacillati</taxon>
        <taxon>Bacillota</taxon>
        <taxon>Bacilli</taxon>
        <taxon>Bacillales</taxon>
        <taxon>Paenibacillaceae</taxon>
        <taxon>Paenibacillus</taxon>
    </lineage>
</organism>
<dbReference type="GO" id="GO:0003677">
    <property type="term" value="F:DNA binding"/>
    <property type="evidence" value="ECO:0007669"/>
    <property type="project" value="UniProtKB-KW"/>
</dbReference>
<dbReference type="Gene3D" id="1.10.1660.10">
    <property type="match status" value="1"/>
</dbReference>
<gene>
    <name evidence="3" type="ORF">J2Z18_006209</name>
</gene>
<proteinExistence type="predicted"/>
<evidence type="ECO:0000256" key="1">
    <source>
        <dbReference type="SAM" id="Coils"/>
    </source>
</evidence>
<dbReference type="Pfam" id="PF13411">
    <property type="entry name" value="MerR_1"/>
    <property type="match status" value="1"/>
</dbReference>